<dbReference type="EMBL" id="CP045228">
    <property type="protein sequence ID" value="QFS52409.1"/>
    <property type="molecule type" value="Genomic_DNA"/>
</dbReference>
<sequence>MPDSSLKTSSDRLTRPFKILGRHKTLPLHPKSAHHLG</sequence>
<evidence type="ECO:0000256" key="1">
    <source>
        <dbReference type="SAM" id="MobiDB-lite"/>
    </source>
</evidence>
<evidence type="ECO:0000313" key="3">
    <source>
        <dbReference type="Proteomes" id="UP000326678"/>
    </source>
</evidence>
<reference evidence="2 3" key="1">
    <citation type="submission" date="2019-10" db="EMBL/GenBank/DDBJ databases">
        <title>Genomic and transcriptomic insights into the perfect genentic adaptation of a filamentous nitrogen-fixing cyanobacterium to rice fields.</title>
        <authorList>
            <person name="Chen Z."/>
        </authorList>
    </citation>
    <scope>NUCLEOTIDE SEQUENCE [LARGE SCALE GENOMIC DNA]</scope>
    <source>
        <strain evidence="2">CCNUC1</strain>
    </source>
</reference>
<protein>
    <submittedName>
        <fullName evidence="2">Uncharacterized protein</fullName>
    </submittedName>
</protein>
<feature type="compositionally biased region" description="Basic residues" evidence="1">
    <location>
        <begin position="20"/>
        <end position="37"/>
    </location>
</feature>
<accession>A0A5P8WKL5</accession>
<organism evidence="2 3">
    <name type="scientific">Nostoc sphaeroides CCNUC1</name>
    <dbReference type="NCBI Taxonomy" id="2653204"/>
    <lineage>
        <taxon>Bacteria</taxon>
        <taxon>Bacillati</taxon>
        <taxon>Cyanobacteriota</taxon>
        <taxon>Cyanophyceae</taxon>
        <taxon>Nostocales</taxon>
        <taxon>Nostocaceae</taxon>
        <taxon>Nostoc</taxon>
    </lineage>
</organism>
<keyword evidence="3" id="KW-1185">Reference proteome</keyword>
<dbReference type="AlphaFoldDB" id="A0A5P8WKL5"/>
<dbReference type="KEGG" id="nsh:GXM_09903"/>
<dbReference type="Proteomes" id="UP000326678">
    <property type="component" value="Chromosome pGXM01"/>
</dbReference>
<name>A0A5P8WKL5_9NOSO</name>
<feature type="region of interest" description="Disordered" evidence="1">
    <location>
        <begin position="1"/>
        <end position="37"/>
    </location>
</feature>
<evidence type="ECO:0000313" key="2">
    <source>
        <dbReference type="EMBL" id="QFS52409.1"/>
    </source>
</evidence>
<gene>
    <name evidence="2" type="ORF">GXM_09903</name>
</gene>
<proteinExistence type="predicted"/>